<protein>
    <submittedName>
        <fullName evidence="3">Alpha-D-GlcNAc alpha-1,2-L-rhamnosyltransferase</fullName>
        <ecNumber evidence="3">2.4.1.-</ecNumber>
    </submittedName>
</protein>
<keyword evidence="3" id="KW-0808">Transferase</keyword>
<dbReference type="InterPro" id="IPR028098">
    <property type="entry name" value="Glyco_trans_4-like_N"/>
</dbReference>
<organism evidence="3">
    <name type="scientific">hydrothermal vent metagenome</name>
    <dbReference type="NCBI Taxonomy" id="652676"/>
    <lineage>
        <taxon>unclassified sequences</taxon>
        <taxon>metagenomes</taxon>
        <taxon>ecological metagenomes</taxon>
    </lineage>
</organism>
<feature type="domain" description="Glycosyl transferase family 1" evidence="1">
    <location>
        <begin position="190"/>
        <end position="329"/>
    </location>
</feature>
<feature type="domain" description="Glycosyltransferase subfamily 4-like N-terminal" evidence="2">
    <location>
        <begin position="16"/>
        <end position="172"/>
    </location>
</feature>
<reference evidence="3" key="1">
    <citation type="submission" date="2018-06" db="EMBL/GenBank/DDBJ databases">
        <authorList>
            <person name="Zhirakovskaya E."/>
        </authorList>
    </citation>
    <scope>NUCLEOTIDE SEQUENCE</scope>
</reference>
<dbReference type="SUPFAM" id="SSF53756">
    <property type="entry name" value="UDP-Glycosyltransferase/glycogen phosphorylase"/>
    <property type="match status" value="1"/>
</dbReference>
<dbReference type="Pfam" id="PF00534">
    <property type="entry name" value="Glycos_transf_1"/>
    <property type="match status" value="1"/>
</dbReference>
<keyword evidence="3" id="KW-0328">Glycosyltransferase</keyword>
<dbReference type="PANTHER" id="PTHR45947:SF3">
    <property type="entry name" value="SULFOQUINOVOSYL TRANSFERASE SQD2"/>
    <property type="match status" value="1"/>
</dbReference>
<dbReference type="EC" id="2.4.1.-" evidence="3"/>
<dbReference type="AlphaFoldDB" id="A0A3B1E1P8"/>
<dbReference type="CDD" id="cd03801">
    <property type="entry name" value="GT4_PimA-like"/>
    <property type="match status" value="1"/>
</dbReference>
<dbReference type="InterPro" id="IPR050194">
    <property type="entry name" value="Glycosyltransferase_grp1"/>
</dbReference>
<dbReference type="PANTHER" id="PTHR45947">
    <property type="entry name" value="SULFOQUINOVOSYL TRANSFERASE SQD2"/>
    <property type="match status" value="1"/>
</dbReference>
<sequence length="376" mass="42058">MKIVVIGTRGFPNVQGGVETHCEYLYPYIKQSGCDVTVITRGTYVDVSLKEFKGIKLLAVNNPQKKSLEAIVHTFFAVIKARRIGCDLLHVHAIGPALMVPFARLLGLKVVMTNHGPDYDRQKWGKAAKFMLKLGESFGSRFSNKVISISKPIADNLKKNYGCEAVIIPNGVVVPEVIETEGALNQFGLERNKYILTVGRFVPEKGFHDLIKAFGQSDLNKSGYKLVIVGDADHEDEYSLQLKREAKAVEGVVLSGFQKGQSLQELYSHASLFVLPSYHEGLPIVLLEAMSYGLSCIVSDIPANRNVSLYDGRHFKPGDIQELKQKLQFYTTEVFALEESLAQIEKIRQDYDWKKISKSTVEVYKKQIRGSKHQSC</sequence>
<accession>A0A3B1E1P8</accession>
<dbReference type="EMBL" id="UOGJ01000069">
    <property type="protein sequence ID" value="VAX35657.1"/>
    <property type="molecule type" value="Genomic_DNA"/>
</dbReference>
<evidence type="ECO:0000313" key="3">
    <source>
        <dbReference type="EMBL" id="VAX35657.1"/>
    </source>
</evidence>
<name>A0A3B1E1P8_9ZZZZ</name>
<evidence type="ECO:0000259" key="1">
    <source>
        <dbReference type="Pfam" id="PF00534"/>
    </source>
</evidence>
<evidence type="ECO:0000259" key="2">
    <source>
        <dbReference type="Pfam" id="PF13439"/>
    </source>
</evidence>
<dbReference type="Pfam" id="PF13439">
    <property type="entry name" value="Glyco_transf_4"/>
    <property type="match status" value="1"/>
</dbReference>
<gene>
    <name evidence="3" type="ORF">MNBD_UNCLBAC01-1742</name>
</gene>
<dbReference type="GO" id="GO:0016757">
    <property type="term" value="F:glycosyltransferase activity"/>
    <property type="evidence" value="ECO:0007669"/>
    <property type="project" value="UniProtKB-KW"/>
</dbReference>
<dbReference type="InterPro" id="IPR001296">
    <property type="entry name" value="Glyco_trans_1"/>
</dbReference>
<dbReference type="Gene3D" id="3.40.50.2000">
    <property type="entry name" value="Glycogen Phosphorylase B"/>
    <property type="match status" value="2"/>
</dbReference>
<proteinExistence type="predicted"/>